<reference evidence="3" key="1">
    <citation type="journal article" date="2014" name="Front. Microbiol.">
        <title>High frequency of phylogenetically diverse reductive dehalogenase-homologous genes in deep subseafloor sedimentary metagenomes.</title>
        <authorList>
            <person name="Kawai M."/>
            <person name="Futagami T."/>
            <person name="Toyoda A."/>
            <person name="Takaki Y."/>
            <person name="Nishi S."/>
            <person name="Hori S."/>
            <person name="Arai W."/>
            <person name="Tsubouchi T."/>
            <person name="Morono Y."/>
            <person name="Uchiyama I."/>
            <person name="Ito T."/>
            <person name="Fujiyama A."/>
            <person name="Inagaki F."/>
            <person name="Takami H."/>
        </authorList>
    </citation>
    <scope>NUCLEOTIDE SEQUENCE</scope>
    <source>
        <strain evidence="3">Expedition CK06-06</strain>
    </source>
</reference>
<dbReference type="InterPro" id="IPR050287">
    <property type="entry name" value="MTA/SAH_deaminase"/>
</dbReference>
<feature type="domain" description="Amidohydrolase-related" evidence="2">
    <location>
        <begin position="40"/>
        <end position="116"/>
    </location>
</feature>
<evidence type="ECO:0000259" key="2">
    <source>
        <dbReference type="Pfam" id="PF01979"/>
    </source>
</evidence>
<dbReference type="InterPro" id="IPR011059">
    <property type="entry name" value="Metal-dep_hydrolase_composite"/>
</dbReference>
<dbReference type="InterPro" id="IPR032466">
    <property type="entry name" value="Metal_Hydrolase"/>
</dbReference>
<protein>
    <recommendedName>
        <fullName evidence="2">Amidohydrolase-related domain-containing protein</fullName>
    </recommendedName>
</protein>
<dbReference type="SUPFAM" id="SSF51338">
    <property type="entry name" value="Composite domain of metallo-dependent hydrolases"/>
    <property type="match status" value="1"/>
</dbReference>
<dbReference type="PANTHER" id="PTHR43794">
    <property type="entry name" value="AMINOHYDROLASE SSNA-RELATED"/>
    <property type="match status" value="1"/>
</dbReference>
<dbReference type="Gene3D" id="3.20.20.140">
    <property type="entry name" value="Metal-dependent hydrolases"/>
    <property type="match status" value="1"/>
</dbReference>
<dbReference type="PANTHER" id="PTHR43794:SF11">
    <property type="entry name" value="AMIDOHYDROLASE-RELATED DOMAIN-CONTAINING PROTEIN"/>
    <property type="match status" value="1"/>
</dbReference>
<dbReference type="Gene3D" id="2.30.40.10">
    <property type="entry name" value="Urease, subunit C, domain 1"/>
    <property type="match status" value="1"/>
</dbReference>
<dbReference type="Pfam" id="PF01979">
    <property type="entry name" value="Amidohydro_1"/>
    <property type="match status" value="1"/>
</dbReference>
<name>X1DWT6_9ZZZZ</name>
<proteinExistence type="predicted"/>
<feature type="non-terminal residue" evidence="3">
    <location>
        <position position="127"/>
    </location>
</feature>
<dbReference type="GO" id="GO:0016810">
    <property type="term" value="F:hydrolase activity, acting on carbon-nitrogen (but not peptide) bonds"/>
    <property type="evidence" value="ECO:0007669"/>
    <property type="project" value="InterPro"/>
</dbReference>
<organism evidence="3">
    <name type="scientific">marine sediment metagenome</name>
    <dbReference type="NCBI Taxonomy" id="412755"/>
    <lineage>
        <taxon>unclassified sequences</taxon>
        <taxon>metagenomes</taxon>
        <taxon>ecological metagenomes</taxon>
    </lineage>
</organism>
<dbReference type="SUPFAM" id="SSF51556">
    <property type="entry name" value="Metallo-dependent hydrolases"/>
    <property type="match status" value="1"/>
</dbReference>
<dbReference type="EMBL" id="BART01038969">
    <property type="protein sequence ID" value="GAH09404.1"/>
    <property type="molecule type" value="Genomic_DNA"/>
</dbReference>
<feature type="non-terminal residue" evidence="3">
    <location>
        <position position="1"/>
    </location>
</feature>
<accession>X1DWT6</accession>
<dbReference type="AlphaFoldDB" id="X1DWT6"/>
<evidence type="ECO:0000313" key="3">
    <source>
        <dbReference type="EMBL" id="GAH09404.1"/>
    </source>
</evidence>
<keyword evidence="1" id="KW-0378">Hydrolase</keyword>
<gene>
    <name evidence="3" type="ORF">S01H4_64326</name>
</gene>
<comment type="caution">
    <text evidence="3">The sequence shown here is derived from an EMBL/GenBank/DDBJ whole genome shotgun (WGS) entry which is preliminary data.</text>
</comment>
<evidence type="ECO:0000256" key="1">
    <source>
        <dbReference type="ARBA" id="ARBA00022801"/>
    </source>
</evidence>
<dbReference type="InterPro" id="IPR006680">
    <property type="entry name" value="Amidohydro-rel"/>
</dbReference>
<sequence>GEEHRLLEDGIVVYEEDRIIHVGKSYSGKVDKTLDAKKRLVLPGFVNIHCHISGCPFERAYRGDGSTRELHNSDLYDRAPAVWASQTKHDKELAMRYSLAEMLRGGITTIVDMGAVDGIGVEDSVKR</sequence>